<evidence type="ECO:0000256" key="1">
    <source>
        <dbReference type="SAM" id="MobiDB-lite"/>
    </source>
</evidence>
<gene>
    <name evidence="2" type="ORF">GLOINDRAFT_89191</name>
</gene>
<dbReference type="AlphaFoldDB" id="U9SSQ2"/>
<protein>
    <recommendedName>
        <fullName evidence="3">Endonuclease/exonuclease/phosphatase domain-containing protein</fullName>
    </recommendedName>
</protein>
<dbReference type="HOGENOM" id="CLU_681756_0_0_1"/>
<dbReference type="EMBL" id="KI299931">
    <property type="protein sequence ID" value="ERZ97047.1"/>
    <property type="molecule type" value="Genomic_DNA"/>
</dbReference>
<feature type="region of interest" description="Disordered" evidence="1">
    <location>
        <begin position="1"/>
        <end position="20"/>
    </location>
</feature>
<dbReference type="SUPFAM" id="SSF56219">
    <property type="entry name" value="DNase I-like"/>
    <property type="match status" value="1"/>
</dbReference>
<reference evidence="2" key="1">
    <citation type="submission" date="2013-07" db="EMBL/GenBank/DDBJ databases">
        <title>The genome of an arbuscular mycorrhizal fungus provides insights into the evolution of the oldest plant symbiosis.</title>
        <authorList>
            <consortium name="DOE Joint Genome Institute"/>
            <person name="Tisserant E."/>
            <person name="Malbreil M."/>
            <person name="Kuo A."/>
            <person name="Kohler A."/>
            <person name="Symeonidi A."/>
            <person name="Balestrini R."/>
            <person name="Charron P."/>
            <person name="Duensing N."/>
            <person name="Frei-dit-Frey N."/>
            <person name="Gianinazzi-Pearson V."/>
            <person name="Gilbert B."/>
            <person name="Handa Y."/>
            <person name="Hijri M."/>
            <person name="Kaul R."/>
            <person name="Kawaguchi M."/>
            <person name="Krajinski F."/>
            <person name="Lammers P."/>
            <person name="Lapierre D."/>
            <person name="Masclaux F.G."/>
            <person name="Murat C."/>
            <person name="Morin E."/>
            <person name="Ndikumana S."/>
            <person name="Pagni M."/>
            <person name="Petitpierre D."/>
            <person name="Requena N."/>
            <person name="Rosikiewicz P."/>
            <person name="Riley R."/>
            <person name="Saito K."/>
            <person name="San Clemente H."/>
            <person name="Shapiro H."/>
            <person name="van Tuinen D."/>
            <person name="Becard G."/>
            <person name="Bonfante P."/>
            <person name="Paszkowski U."/>
            <person name="Shachar-Hill Y."/>
            <person name="Young J.P."/>
            <person name="Sanders I.R."/>
            <person name="Henrissat B."/>
            <person name="Rensing S.A."/>
            <person name="Grigoriev I.V."/>
            <person name="Corradi N."/>
            <person name="Roux C."/>
            <person name="Martin F."/>
        </authorList>
    </citation>
    <scope>NUCLEOTIDE SEQUENCE</scope>
    <source>
        <strain evidence="2">DAOM 197198</strain>
    </source>
</reference>
<accession>U9SSQ2</accession>
<sequence length="404" mass="45915">MGGSQGLHPPDSASNLQSLSPSSSTQIFDIFPDQFNRELNFSNILRIGTLNVFSLVHSSKQLNLFSLLFSHQLHGLILTETNLCSPAHKYVCEPYLSQYLFHKWFSFSPSVNHHAGVGIILHSSLAILISECHSTLVSWITAACSTGAHVLLGGDLNADFDSYLKNISDPTISSPINPLFKYLHSHQFDDFSNHLSRLDLPAFPAAYLWSYVSDSSDTFSTDYFLLIGFFDFLNIRDLRALSYLKQRSHYRTEFNVHTALPEQKILFTAEVDSGLKKFKPSMVMFFPSFYNEFINLFPDQNALIKVLPTPITLYSVFISSHLDFLIFLKKFRSSLRTIKRFISGKVTMEFDNHKQAAMKATIAEWNSNFYEDKGKFIRNSLNREKCSIVLDRVLVTDIPGNLNC</sequence>
<proteinExistence type="predicted"/>
<name>U9SSQ2_RHIID</name>
<evidence type="ECO:0008006" key="3">
    <source>
        <dbReference type="Google" id="ProtNLM"/>
    </source>
</evidence>
<dbReference type="InterPro" id="IPR036691">
    <property type="entry name" value="Endo/exonu/phosph_ase_sf"/>
</dbReference>
<organism evidence="2">
    <name type="scientific">Rhizophagus irregularis (strain DAOM 181602 / DAOM 197198 / MUCL 43194)</name>
    <name type="common">Arbuscular mycorrhizal fungus</name>
    <name type="synonym">Glomus intraradices</name>
    <dbReference type="NCBI Taxonomy" id="747089"/>
    <lineage>
        <taxon>Eukaryota</taxon>
        <taxon>Fungi</taxon>
        <taxon>Fungi incertae sedis</taxon>
        <taxon>Mucoromycota</taxon>
        <taxon>Glomeromycotina</taxon>
        <taxon>Glomeromycetes</taxon>
        <taxon>Glomerales</taxon>
        <taxon>Glomeraceae</taxon>
        <taxon>Rhizophagus</taxon>
    </lineage>
</organism>
<dbReference type="VEuPathDB" id="FungiDB:RhiirFUN_002267"/>
<evidence type="ECO:0000313" key="2">
    <source>
        <dbReference type="EMBL" id="ERZ97047.1"/>
    </source>
</evidence>